<sequence>MCVPPLPPAPIPPAQSAQRLTGNYDSRTHLAGSVVKSNGEQTLEKHWIPRLRLTTQRLRSQTRDAPSNSTLGVTLMLNCETNNTHYPGYHL</sequence>
<dbReference type="AlphaFoldDB" id="A0A7R9EHF5"/>
<name>A0A7R9EHF5_9NEOP</name>
<accession>A0A7R9EHF5</accession>
<protein>
    <submittedName>
        <fullName evidence="1">Uncharacterized protein</fullName>
    </submittedName>
</protein>
<gene>
    <name evidence="1" type="ORF">TMSB3V08_LOCUS10318</name>
</gene>
<proteinExistence type="predicted"/>
<dbReference type="EMBL" id="OB796644">
    <property type="protein sequence ID" value="CAD7433648.1"/>
    <property type="molecule type" value="Genomic_DNA"/>
</dbReference>
<reference evidence="1" key="1">
    <citation type="submission" date="2020-11" db="EMBL/GenBank/DDBJ databases">
        <authorList>
            <person name="Tran Van P."/>
        </authorList>
    </citation>
    <scope>NUCLEOTIDE SEQUENCE</scope>
</reference>
<evidence type="ECO:0000313" key="1">
    <source>
        <dbReference type="EMBL" id="CAD7433648.1"/>
    </source>
</evidence>
<organism evidence="1">
    <name type="scientific">Timema monikensis</name>
    <dbReference type="NCBI Taxonomy" id="170555"/>
    <lineage>
        <taxon>Eukaryota</taxon>
        <taxon>Metazoa</taxon>
        <taxon>Ecdysozoa</taxon>
        <taxon>Arthropoda</taxon>
        <taxon>Hexapoda</taxon>
        <taxon>Insecta</taxon>
        <taxon>Pterygota</taxon>
        <taxon>Neoptera</taxon>
        <taxon>Polyneoptera</taxon>
        <taxon>Phasmatodea</taxon>
        <taxon>Timematodea</taxon>
        <taxon>Timematoidea</taxon>
        <taxon>Timematidae</taxon>
        <taxon>Timema</taxon>
    </lineage>
</organism>